<evidence type="ECO:0000259" key="7">
    <source>
        <dbReference type="PROSITE" id="PS50112"/>
    </source>
</evidence>
<dbReference type="Gene3D" id="3.40.50.2300">
    <property type="match status" value="1"/>
</dbReference>
<dbReference type="Pfam" id="PF25601">
    <property type="entry name" value="AAA_lid_14"/>
    <property type="match status" value="1"/>
</dbReference>
<keyword evidence="2" id="KW-0067">ATP-binding</keyword>
<dbReference type="PROSITE" id="PS00676">
    <property type="entry name" value="SIGMA54_INTERACT_2"/>
    <property type="match status" value="1"/>
</dbReference>
<dbReference type="SUPFAM" id="SSF55785">
    <property type="entry name" value="PYP-like sensor domain (PAS domain)"/>
    <property type="match status" value="1"/>
</dbReference>
<name>A0ABW8TCQ7_9CLOT</name>
<reference evidence="8 9" key="1">
    <citation type="submission" date="2024-11" db="EMBL/GenBank/DDBJ databases">
        <authorList>
            <person name="Heng Y.C."/>
            <person name="Lim A.C.H."/>
            <person name="Lee J.K.Y."/>
            <person name="Kittelmann S."/>
        </authorList>
    </citation>
    <scope>NUCLEOTIDE SEQUENCE [LARGE SCALE GENOMIC DNA]</scope>
    <source>
        <strain evidence="8 9">WILCCON 0114</strain>
    </source>
</reference>
<evidence type="ECO:0000313" key="8">
    <source>
        <dbReference type="EMBL" id="MFL0249503.1"/>
    </source>
</evidence>
<dbReference type="InterPro" id="IPR025944">
    <property type="entry name" value="Sigma_54_int_dom_CS"/>
</dbReference>
<evidence type="ECO:0000256" key="1">
    <source>
        <dbReference type="ARBA" id="ARBA00022741"/>
    </source>
</evidence>
<dbReference type="Gene3D" id="3.40.50.300">
    <property type="entry name" value="P-loop containing nucleotide triphosphate hydrolases"/>
    <property type="match status" value="1"/>
</dbReference>
<feature type="domain" description="PAS" evidence="7">
    <location>
        <begin position="191"/>
        <end position="237"/>
    </location>
</feature>
<evidence type="ECO:0000256" key="2">
    <source>
        <dbReference type="ARBA" id="ARBA00022840"/>
    </source>
</evidence>
<dbReference type="SUPFAM" id="SSF159800">
    <property type="entry name" value="PrpR receptor domain-like"/>
    <property type="match status" value="1"/>
</dbReference>
<dbReference type="Pfam" id="PF02954">
    <property type="entry name" value="HTH_8"/>
    <property type="match status" value="1"/>
</dbReference>
<dbReference type="InterPro" id="IPR025943">
    <property type="entry name" value="Sigma_54_int_dom_ATP-bd_2"/>
</dbReference>
<accession>A0ABW8TCQ7</accession>
<dbReference type="InterPro" id="IPR002197">
    <property type="entry name" value="HTH_Fis"/>
</dbReference>
<organism evidence="8 9">
    <name type="scientific">Clostridium neuense</name>
    <dbReference type="NCBI Taxonomy" id="1728934"/>
    <lineage>
        <taxon>Bacteria</taxon>
        <taxon>Bacillati</taxon>
        <taxon>Bacillota</taxon>
        <taxon>Clostridia</taxon>
        <taxon>Eubacteriales</taxon>
        <taxon>Clostridiaceae</taxon>
        <taxon>Clostridium</taxon>
    </lineage>
</organism>
<feature type="domain" description="Sigma-54 factor interaction" evidence="6">
    <location>
        <begin position="320"/>
        <end position="549"/>
    </location>
</feature>
<gene>
    <name evidence="8" type="ORF">ACJDT4_03640</name>
</gene>
<dbReference type="RefSeq" id="WP_406786168.1">
    <property type="nucleotide sequence ID" value="NZ_JBJIAA010000002.1"/>
</dbReference>
<dbReference type="CDD" id="cd00009">
    <property type="entry name" value="AAA"/>
    <property type="match status" value="1"/>
</dbReference>
<keyword evidence="5" id="KW-0804">Transcription</keyword>
<dbReference type="InterPro" id="IPR000014">
    <property type="entry name" value="PAS"/>
</dbReference>
<proteinExistence type="predicted"/>
<dbReference type="SMART" id="SM00382">
    <property type="entry name" value="AAA"/>
    <property type="match status" value="1"/>
</dbReference>
<dbReference type="CDD" id="cd00130">
    <property type="entry name" value="PAS"/>
    <property type="match status" value="1"/>
</dbReference>
<keyword evidence="4" id="KW-0238">DNA-binding</keyword>
<dbReference type="Gene3D" id="3.30.450.20">
    <property type="entry name" value="PAS domain"/>
    <property type="match status" value="1"/>
</dbReference>
<dbReference type="Pfam" id="PF00158">
    <property type="entry name" value="Sigma54_activat"/>
    <property type="match status" value="1"/>
</dbReference>
<evidence type="ECO:0000313" key="9">
    <source>
        <dbReference type="Proteomes" id="UP001623592"/>
    </source>
</evidence>
<comment type="caution">
    <text evidence="8">The sequence shown here is derived from an EMBL/GenBank/DDBJ whole genome shotgun (WGS) entry which is preliminary data.</text>
</comment>
<keyword evidence="9" id="KW-1185">Reference proteome</keyword>
<dbReference type="InterPro" id="IPR013767">
    <property type="entry name" value="PAS_fold"/>
</dbReference>
<dbReference type="InterPro" id="IPR035965">
    <property type="entry name" value="PAS-like_dom_sf"/>
</dbReference>
<dbReference type="PANTHER" id="PTHR32071:SF57">
    <property type="entry name" value="C4-DICARBOXYLATE TRANSPORT TRANSCRIPTIONAL REGULATORY PROTEIN DCTD"/>
    <property type="match status" value="1"/>
</dbReference>
<dbReference type="Proteomes" id="UP001623592">
    <property type="component" value="Unassembled WGS sequence"/>
</dbReference>
<keyword evidence="3" id="KW-0805">Transcription regulation</keyword>
<dbReference type="InterPro" id="IPR058031">
    <property type="entry name" value="AAA_lid_NorR"/>
</dbReference>
<dbReference type="InterPro" id="IPR025662">
    <property type="entry name" value="Sigma_54_int_dom_ATP-bd_1"/>
</dbReference>
<dbReference type="SUPFAM" id="SSF52540">
    <property type="entry name" value="P-loop containing nucleoside triphosphate hydrolases"/>
    <property type="match status" value="1"/>
</dbReference>
<evidence type="ECO:0000256" key="4">
    <source>
        <dbReference type="ARBA" id="ARBA00023125"/>
    </source>
</evidence>
<dbReference type="EMBL" id="JBJIAA010000002">
    <property type="protein sequence ID" value="MFL0249503.1"/>
    <property type="molecule type" value="Genomic_DNA"/>
</dbReference>
<dbReference type="PROSITE" id="PS50112">
    <property type="entry name" value="PAS"/>
    <property type="match status" value="1"/>
</dbReference>
<evidence type="ECO:0000259" key="6">
    <source>
        <dbReference type="PROSITE" id="PS50045"/>
    </source>
</evidence>
<evidence type="ECO:0000256" key="5">
    <source>
        <dbReference type="ARBA" id="ARBA00023163"/>
    </source>
</evidence>
<dbReference type="SMART" id="SM00091">
    <property type="entry name" value="PAS"/>
    <property type="match status" value="1"/>
</dbReference>
<dbReference type="InterPro" id="IPR010524">
    <property type="entry name" value="Sig_transdc_resp-reg_PrpR_N"/>
</dbReference>
<dbReference type="InterPro" id="IPR027417">
    <property type="entry name" value="P-loop_NTPase"/>
</dbReference>
<dbReference type="Pfam" id="PF00989">
    <property type="entry name" value="PAS"/>
    <property type="match status" value="1"/>
</dbReference>
<dbReference type="InterPro" id="IPR009057">
    <property type="entry name" value="Homeodomain-like_sf"/>
</dbReference>
<dbReference type="InterPro" id="IPR002078">
    <property type="entry name" value="Sigma_54_int"/>
</dbReference>
<dbReference type="Gene3D" id="1.10.8.60">
    <property type="match status" value="1"/>
</dbReference>
<dbReference type="InterPro" id="IPR003593">
    <property type="entry name" value="AAA+_ATPase"/>
</dbReference>
<dbReference type="NCBIfam" id="TIGR00229">
    <property type="entry name" value="sensory_box"/>
    <property type="match status" value="1"/>
</dbReference>
<dbReference type="PANTHER" id="PTHR32071">
    <property type="entry name" value="TRANSCRIPTIONAL REGULATORY PROTEIN"/>
    <property type="match status" value="1"/>
</dbReference>
<protein>
    <submittedName>
        <fullName evidence="8">Sigma 54-interacting transcriptional regulator</fullName>
    </submittedName>
</protein>
<dbReference type="Pfam" id="PF06506">
    <property type="entry name" value="PrpR_N"/>
    <property type="match status" value="1"/>
</dbReference>
<dbReference type="PROSITE" id="PS00688">
    <property type="entry name" value="SIGMA54_INTERACT_3"/>
    <property type="match status" value="1"/>
</dbReference>
<dbReference type="SUPFAM" id="SSF46689">
    <property type="entry name" value="Homeodomain-like"/>
    <property type="match status" value="1"/>
</dbReference>
<dbReference type="PROSITE" id="PS00675">
    <property type="entry name" value="SIGMA54_INTERACT_1"/>
    <property type="match status" value="1"/>
</dbReference>
<evidence type="ECO:0000256" key="3">
    <source>
        <dbReference type="ARBA" id="ARBA00023015"/>
    </source>
</evidence>
<dbReference type="PROSITE" id="PS50045">
    <property type="entry name" value="SIGMA54_INTERACT_4"/>
    <property type="match status" value="1"/>
</dbReference>
<keyword evidence="1" id="KW-0547">Nucleotide-binding</keyword>
<sequence length="629" mass="70465">MPIIIALISKNETLSNLFPILAKEKGFKEVIKPASFTKARKIALKLENEVDAIISRGTTGELIKKVANIPVVSIPITSMDIFRAIYKAKTISDNVAILSYKESRINKLDAQNMLKVKLTEFHFDSEYEIEDVILKVKEMGFKVVVGGMAVTDVAITHGLVGMTVETGEESLRQAVDEALNLIKVRRSELSRSARFKAILDSIGEGIIVTDQHKKIITSNPSSNKMFNKTYEKMLGKTIQSVIPNYNVDSVLKSGKPETKVIKDLHGLTIAASRLPIKVEDKIIGVVNTFEDVTKIQTLEQMIRKKIHEKGFIAKYHFDDILTSDKHMNDLKNLALLYSKTDSSILIQGESGTGKELFAQSIHNSSNRKSGPFVAINCAALPEQLLESELFGYEGGSFTGAKKEGKQGLFELAHNGTIFLDEIGELSKPLQARLLRVLEEKEIMHIGGDKIIPVNIRIISATNENLTNHIENGTFRKDLYYRLNVFNIKLPSLRDRGEDVGLLAVHFLKTLNTLNVDYEAIFKNLTPLLMTYNWPGNVRELSNIMERIALFIKNNESIKWGKILQMVMNKSEDRDVINLKVPLSGNIKDIIKNVEKQIIATTIIRCDNDHGKAAEKLGIGRTTLWRKLVN</sequence>
<dbReference type="Gene3D" id="1.10.10.60">
    <property type="entry name" value="Homeodomain-like"/>
    <property type="match status" value="1"/>
</dbReference>
<dbReference type="Gene3D" id="3.40.50.10660">
    <property type="entry name" value="PrpR receptor domain-like"/>
    <property type="match status" value="1"/>
</dbReference>